<comment type="caution">
    <text evidence="2">The sequence shown here is derived from an EMBL/GenBank/DDBJ whole genome shotgun (WGS) entry which is preliminary data.</text>
</comment>
<feature type="compositionally biased region" description="Basic and acidic residues" evidence="1">
    <location>
        <begin position="1"/>
        <end position="13"/>
    </location>
</feature>
<organism evidence="2 3">
    <name type="scientific">Glycomyces tritici</name>
    <dbReference type="NCBI Taxonomy" id="2665176"/>
    <lineage>
        <taxon>Bacteria</taxon>
        <taxon>Bacillati</taxon>
        <taxon>Actinomycetota</taxon>
        <taxon>Actinomycetes</taxon>
        <taxon>Glycomycetales</taxon>
        <taxon>Glycomycetaceae</taxon>
        <taxon>Glycomyces</taxon>
    </lineage>
</organism>
<sequence length="77" mass="8015">MDAVLADRPEQRAGEPAVAAVADHEQIRALCPAEQDAGRIAKHDQTVDRHPGISGCGVLDGVGQRSPCFSGDVLPGQ</sequence>
<proteinExistence type="predicted"/>
<keyword evidence="3" id="KW-1185">Reference proteome</keyword>
<protein>
    <submittedName>
        <fullName evidence="2">Uncharacterized protein</fullName>
    </submittedName>
</protein>
<feature type="region of interest" description="Disordered" evidence="1">
    <location>
        <begin position="1"/>
        <end position="20"/>
    </location>
</feature>
<evidence type="ECO:0000313" key="3">
    <source>
        <dbReference type="Proteomes" id="UP001171902"/>
    </source>
</evidence>
<accession>A0ABT7YY46</accession>
<reference evidence="2" key="1">
    <citation type="submission" date="2023-06" db="EMBL/GenBank/DDBJ databases">
        <title>Gycomyces niveus sp.nov., a novel actinomycete isolated from soil in Shouguang.</title>
        <authorList>
            <person name="Yang X."/>
            <person name="Zhao J."/>
        </authorList>
    </citation>
    <scope>NUCLEOTIDE SEQUENCE</scope>
    <source>
        <strain evidence="2">NEAU C2</strain>
    </source>
</reference>
<gene>
    <name evidence="2" type="ORF">QWI33_25750</name>
</gene>
<evidence type="ECO:0000256" key="1">
    <source>
        <dbReference type="SAM" id="MobiDB-lite"/>
    </source>
</evidence>
<dbReference type="EMBL" id="JAUEMJ010000011">
    <property type="protein sequence ID" value="MDN3243153.1"/>
    <property type="molecule type" value="Genomic_DNA"/>
</dbReference>
<evidence type="ECO:0000313" key="2">
    <source>
        <dbReference type="EMBL" id="MDN3243153.1"/>
    </source>
</evidence>
<name>A0ABT7YY46_9ACTN</name>
<dbReference type="Proteomes" id="UP001171902">
    <property type="component" value="Unassembled WGS sequence"/>
</dbReference>